<sequence>MARSKEFEENDVLEKAMMLFWEQGFEKTSMNDLVEHMGIHRRSLYDTFTDKRTLFLKAMERFEDRIGGRWAARAKQAETADQALRSIFRFVIDGDEDAPPGCMLVNSAVELAVRDADVDAKTAQAFAKSEDLLAEIVAWGQQSGEFTERYEAKELAEYLHNALAGLRVMARTSAAKEKLERIAEMSMRILTP</sequence>
<dbReference type="Pfam" id="PF16925">
    <property type="entry name" value="TetR_C_13"/>
    <property type="match status" value="1"/>
</dbReference>
<feature type="domain" description="HTH tetR-type" evidence="5">
    <location>
        <begin position="6"/>
        <end position="66"/>
    </location>
</feature>
<dbReference type="Proteomes" id="UP000553776">
    <property type="component" value="Unassembled WGS sequence"/>
</dbReference>
<keyword evidence="2 4" id="KW-0238">DNA-binding</keyword>
<evidence type="ECO:0000256" key="3">
    <source>
        <dbReference type="ARBA" id="ARBA00023163"/>
    </source>
</evidence>
<evidence type="ECO:0000256" key="1">
    <source>
        <dbReference type="ARBA" id="ARBA00023015"/>
    </source>
</evidence>
<proteinExistence type="predicted"/>
<dbReference type="SUPFAM" id="SSF46689">
    <property type="entry name" value="Homeodomain-like"/>
    <property type="match status" value="1"/>
</dbReference>
<protein>
    <submittedName>
        <fullName evidence="6">TetR/AcrR family transcriptional regulator</fullName>
    </submittedName>
</protein>
<evidence type="ECO:0000259" key="5">
    <source>
        <dbReference type="PROSITE" id="PS50977"/>
    </source>
</evidence>
<evidence type="ECO:0000256" key="2">
    <source>
        <dbReference type="ARBA" id="ARBA00023125"/>
    </source>
</evidence>
<feature type="DNA-binding region" description="H-T-H motif" evidence="4">
    <location>
        <begin position="29"/>
        <end position="48"/>
    </location>
</feature>
<keyword evidence="3" id="KW-0804">Transcription</keyword>
<keyword evidence="1" id="KW-0805">Transcription regulation</keyword>
<dbReference type="InterPro" id="IPR009057">
    <property type="entry name" value="Homeodomain-like_sf"/>
</dbReference>
<gene>
    <name evidence="6" type="ORF">H7B90_03180</name>
</gene>
<dbReference type="GO" id="GO:0003677">
    <property type="term" value="F:DNA binding"/>
    <property type="evidence" value="ECO:0007669"/>
    <property type="project" value="UniProtKB-UniRule"/>
</dbReference>
<reference evidence="6 7" key="1">
    <citation type="submission" date="2020-08" db="EMBL/GenBank/DDBJ databases">
        <title>Cohnella phylogeny.</title>
        <authorList>
            <person name="Dunlap C."/>
        </authorList>
    </citation>
    <scope>NUCLEOTIDE SEQUENCE [LARGE SCALE GENOMIC DNA]</scope>
    <source>
        <strain evidence="6 7">DSM 25239</strain>
    </source>
</reference>
<dbReference type="PANTHER" id="PTHR47506">
    <property type="entry name" value="TRANSCRIPTIONAL REGULATORY PROTEIN"/>
    <property type="match status" value="1"/>
</dbReference>
<dbReference type="InterPro" id="IPR011075">
    <property type="entry name" value="TetR_C"/>
</dbReference>
<evidence type="ECO:0000313" key="6">
    <source>
        <dbReference type="EMBL" id="MBB6690396.1"/>
    </source>
</evidence>
<dbReference type="Gene3D" id="1.10.10.60">
    <property type="entry name" value="Homeodomain-like"/>
    <property type="match status" value="1"/>
</dbReference>
<dbReference type="EMBL" id="JACJVR010000009">
    <property type="protein sequence ID" value="MBB6690396.1"/>
    <property type="molecule type" value="Genomic_DNA"/>
</dbReference>
<comment type="caution">
    <text evidence="6">The sequence shown here is derived from an EMBL/GenBank/DDBJ whole genome shotgun (WGS) entry which is preliminary data.</text>
</comment>
<dbReference type="AlphaFoldDB" id="A0A841TQ00"/>
<evidence type="ECO:0000313" key="7">
    <source>
        <dbReference type="Proteomes" id="UP000553776"/>
    </source>
</evidence>
<dbReference type="Pfam" id="PF00440">
    <property type="entry name" value="TetR_N"/>
    <property type="match status" value="1"/>
</dbReference>
<dbReference type="PANTHER" id="PTHR47506:SF10">
    <property type="entry name" value="TRANSCRIPTIONAL REGULATORY PROTEIN"/>
    <property type="match status" value="1"/>
</dbReference>
<accession>A0A841TQ00</accession>
<organism evidence="6 7">
    <name type="scientific">Cohnella xylanilytica</name>
    <dbReference type="NCBI Taxonomy" id="557555"/>
    <lineage>
        <taxon>Bacteria</taxon>
        <taxon>Bacillati</taxon>
        <taxon>Bacillota</taxon>
        <taxon>Bacilli</taxon>
        <taxon>Bacillales</taxon>
        <taxon>Paenibacillaceae</taxon>
        <taxon>Cohnella</taxon>
    </lineage>
</organism>
<evidence type="ECO:0000256" key="4">
    <source>
        <dbReference type="PROSITE-ProRule" id="PRU00335"/>
    </source>
</evidence>
<dbReference type="RefSeq" id="WP_185134429.1">
    <property type="nucleotide sequence ID" value="NZ_BORM01000051.1"/>
</dbReference>
<keyword evidence="7" id="KW-1185">Reference proteome</keyword>
<dbReference type="InterPro" id="IPR001647">
    <property type="entry name" value="HTH_TetR"/>
</dbReference>
<dbReference type="Gene3D" id="1.10.357.10">
    <property type="entry name" value="Tetracycline Repressor, domain 2"/>
    <property type="match status" value="1"/>
</dbReference>
<dbReference type="SUPFAM" id="SSF48498">
    <property type="entry name" value="Tetracyclin repressor-like, C-terminal domain"/>
    <property type="match status" value="1"/>
</dbReference>
<dbReference type="InterPro" id="IPR036271">
    <property type="entry name" value="Tet_transcr_reg_TetR-rel_C_sf"/>
</dbReference>
<name>A0A841TQ00_9BACL</name>
<dbReference type="PROSITE" id="PS50977">
    <property type="entry name" value="HTH_TETR_2"/>
    <property type="match status" value="1"/>
</dbReference>